<dbReference type="RefSeq" id="YP_009145652.1">
    <property type="nucleotide sequence ID" value="NC_027293.1"/>
</dbReference>
<gene>
    <name evidence="1" type="ORF">CPT_Moogle9</name>
</gene>
<dbReference type="Proteomes" id="UP000030203">
    <property type="component" value="Segment"/>
</dbReference>
<keyword evidence="2" id="KW-1185">Reference proteome</keyword>
<dbReference type="KEGG" id="vg:24573948"/>
<protein>
    <submittedName>
        <fullName evidence="1">Uncharacterized protein</fullName>
    </submittedName>
</protein>
<dbReference type="GeneID" id="24573948"/>
<dbReference type="Gene3D" id="1.10.30.50">
    <property type="match status" value="1"/>
</dbReference>
<organism evidence="1 2">
    <name type="scientific">Citrobacter phage Moogle</name>
    <dbReference type="NCBI Taxonomy" id="1540094"/>
    <lineage>
        <taxon>Viruses</taxon>
        <taxon>Duplodnaviria</taxon>
        <taxon>Heunggongvirae</taxon>
        <taxon>Uroviricota</taxon>
        <taxon>Caudoviricetes</taxon>
        <taxon>Andersonviridae</taxon>
        <taxon>Ounavirinae</taxon>
        <taxon>Mooglevirus</taxon>
        <taxon>Mooglevirus moogle</taxon>
    </lineage>
</organism>
<name>A0A0A0RT55_9CAUD</name>
<evidence type="ECO:0000313" key="2">
    <source>
        <dbReference type="Proteomes" id="UP000030203"/>
    </source>
</evidence>
<dbReference type="EMBL" id="KM236239">
    <property type="protein sequence ID" value="AIW03746.1"/>
    <property type="molecule type" value="Genomic_DNA"/>
</dbReference>
<accession>A0A0A0RT55</accession>
<proteinExistence type="predicted"/>
<reference evidence="1 2" key="1">
    <citation type="journal article" date="2015" name="Genome Announc.">
        <title>Complete Genome Sequence of Citrobacter freundii Myophage Moogle.</title>
        <authorList>
            <person name="Nguyen Q.T."/>
            <person name="Luna A.J."/>
            <person name="Hernandez A.C."/>
            <person name="Kuty Everett G.F."/>
        </authorList>
    </citation>
    <scope>NUCLEOTIDE SEQUENCE [LARGE SCALE GENOMIC DNA]</scope>
</reference>
<evidence type="ECO:0000313" key="1">
    <source>
        <dbReference type="EMBL" id="AIW03746.1"/>
    </source>
</evidence>
<dbReference type="OrthoDB" id="9728at10239"/>
<sequence>MYHSNLKRAAAMSVLRLDFDERQEFIESHQYDPSNSNHMVLWNRGKFRDSALFQYYPHYTIDNLYEYCVVKNTIATLNKLCRYSGKKAFTLGHHKPVTKGGEHHCSNWFIQTQEDNQKQGEKLPKTPKMTWEEQKAYLKNNMPQMLDKEYAVLAISLLLKLETVYEATYHG</sequence>